<name>A0A9P8PZM4_WICPI</name>
<dbReference type="InterPro" id="IPR036823">
    <property type="entry name" value="Ribosomal_uS7_dom_sf"/>
</dbReference>
<accession>A0A9P8PZM4</accession>
<dbReference type="CDD" id="cd14868">
    <property type="entry name" value="uS7_Mitochondria_Fungi"/>
    <property type="match status" value="1"/>
</dbReference>
<dbReference type="SUPFAM" id="SSF47973">
    <property type="entry name" value="Ribosomal protein S7"/>
    <property type="match status" value="1"/>
</dbReference>
<dbReference type="Pfam" id="PF00177">
    <property type="entry name" value="Ribosomal_S7"/>
    <property type="match status" value="1"/>
</dbReference>
<dbReference type="Gene3D" id="1.10.455.10">
    <property type="entry name" value="Ribosomal protein S7 domain"/>
    <property type="match status" value="1"/>
</dbReference>
<keyword evidence="4" id="KW-0496">Mitochondrion</keyword>
<dbReference type="AlphaFoldDB" id="A0A9P8PZM4"/>
<keyword evidence="3" id="KW-0689">Ribosomal protein</keyword>
<organism evidence="9 10">
    <name type="scientific">Wickerhamomyces pijperi</name>
    <name type="common">Yeast</name>
    <name type="synonym">Pichia pijperi</name>
    <dbReference type="NCBI Taxonomy" id="599730"/>
    <lineage>
        <taxon>Eukaryota</taxon>
        <taxon>Fungi</taxon>
        <taxon>Dikarya</taxon>
        <taxon>Ascomycota</taxon>
        <taxon>Saccharomycotina</taxon>
        <taxon>Saccharomycetes</taxon>
        <taxon>Phaffomycetales</taxon>
        <taxon>Wickerhamomycetaceae</taxon>
        <taxon>Wickerhamomyces</taxon>
    </lineage>
</organism>
<reference evidence="9" key="1">
    <citation type="journal article" date="2021" name="Open Biol.">
        <title>Shared evolutionary footprints suggest mitochondrial oxidative damage underlies multiple complex I losses in fungi.</title>
        <authorList>
            <person name="Schikora-Tamarit M.A."/>
            <person name="Marcet-Houben M."/>
            <person name="Nosek J."/>
            <person name="Gabaldon T."/>
        </authorList>
    </citation>
    <scope>NUCLEOTIDE SEQUENCE</scope>
    <source>
        <strain evidence="9">CBS2887</strain>
    </source>
</reference>
<dbReference type="EMBL" id="JAEUBG010004779">
    <property type="protein sequence ID" value="KAH3680159.1"/>
    <property type="molecule type" value="Genomic_DNA"/>
</dbReference>
<keyword evidence="5" id="KW-0687">Ribonucleoprotein</keyword>
<evidence type="ECO:0000259" key="8">
    <source>
        <dbReference type="Pfam" id="PF00177"/>
    </source>
</evidence>
<comment type="subcellular location">
    <subcellularLocation>
        <location evidence="1">Mitochondrion</location>
    </subcellularLocation>
</comment>
<evidence type="ECO:0000256" key="7">
    <source>
        <dbReference type="ARBA" id="ARBA00039306"/>
    </source>
</evidence>
<dbReference type="GO" id="GO:0005739">
    <property type="term" value="C:mitochondrion"/>
    <property type="evidence" value="ECO:0007669"/>
    <property type="project" value="UniProtKB-SubCell"/>
</dbReference>
<dbReference type="PANTHER" id="PTHR11205">
    <property type="entry name" value="RIBOSOMAL PROTEIN S7"/>
    <property type="match status" value="1"/>
</dbReference>
<dbReference type="Proteomes" id="UP000774326">
    <property type="component" value="Unassembled WGS sequence"/>
</dbReference>
<dbReference type="GO" id="GO:1990904">
    <property type="term" value="C:ribonucleoprotein complex"/>
    <property type="evidence" value="ECO:0007669"/>
    <property type="project" value="UniProtKB-KW"/>
</dbReference>
<gene>
    <name evidence="9" type="ORF">WICPIJ_008372</name>
</gene>
<comment type="similarity">
    <text evidence="2">Belongs to the universal ribosomal protein uS7 family.</text>
</comment>
<evidence type="ECO:0000313" key="9">
    <source>
        <dbReference type="EMBL" id="KAH3680159.1"/>
    </source>
</evidence>
<proteinExistence type="inferred from homology"/>
<dbReference type="InterPro" id="IPR047988">
    <property type="entry name" value="Ribosomal_uS7m_fungi"/>
</dbReference>
<evidence type="ECO:0000256" key="6">
    <source>
        <dbReference type="ARBA" id="ARBA00037226"/>
    </source>
</evidence>
<evidence type="ECO:0000256" key="1">
    <source>
        <dbReference type="ARBA" id="ARBA00004173"/>
    </source>
</evidence>
<evidence type="ECO:0000256" key="5">
    <source>
        <dbReference type="ARBA" id="ARBA00023274"/>
    </source>
</evidence>
<evidence type="ECO:0000256" key="4">
    <source>
        <dbReference type="ARBA" id="ARBA00023128"/>
    </source>
</evidence>
<evidence type="ECO:0000256" key="3">
    <source>
        <dbReference type="ARBA" id="ARBA00022980"/>
    </source>
</evidence>
<evidence type="ECO:0000256" key="2">
    <source>
        <dbReference type="ARBA" id="ARBA00007151"/>
    </source>
</evidence>
<protein>
    <recommendedName>
        <fullName evidence="7">Small ribosomal subunit protein uS7m</fullName>
    </recommendedName>
</protein>
<reference evidence="9" key="2">
    <citation type="submission" date="2021-01" db="EMBL/GenBank/DDBJ databases">
        <authorList>
            <person name="Schikora-Tamarit M.A."/>
        </authorList>
    </citation>
    <scope>NUCLEOTIDE SEQUENCE</scope>
    <source>
        <strain evidence="9">CBS2887</strain>
    </source>
</reference>
<sequence length="256" mass="29375">MLSRNLLRSRVLGCTTAQQFLITQFRAATTSTIRYQSTTSTTTSTASPGSNRNIDTIADEEAQAWLSTVRELRAQYEDAGIPDYESSQMKQLKTAKFEPTDAQLEQYALLKDKPIPMKHDPVVSHCINMIMKDGKKSKATKYLTRALYIVRLKTREDPVEILKETLDKLGPLMETKTYKTRIAKNLVVPVPLTERQRFRRAFLWILEGSDKRRSKDFSVRLGEEIVEAYNGKSSGYEKRLQLHKSAILHRAYVKLR</sequence>
<comment type="caution">
    <text evidence="9">The sequence shown here is derived from an EMBL/GenBank/DDBJ whole genome shotgun (WGS) entry which is preliminary data.</text>
</comment>
<feature type="domain" description="Small ribosomal subunit protein uS7" evidence="8">
    <location>
        <begin position="114"/>
        <end position="247"/>
    </location>
</feature>
<dbReference type="GO" id="GO:0006412">
    <property type="term" value="P:translation"/>
    <property type="evidence" value="ECO:0007669"/>
    <property type="project" value="InterPro"/>
</dbReference>
<dbReference type="OrthoDB" id="9972728at2759"/>
<keyword evidence="10" id="KW-1185">Reference proteome</keyword>
<dbReference type="InterPro" id="IPR023798">
    <property type="entry name" value="Ribosomal_uS7_dom"/>
</dbReference>
<evidence type="ECO:0000313" key="10">
    <source>
        <dbReference type="Proteomes" id="UP000774326"/>
    </source>
</evidence>
<comment type="function">
    <text evidence="6">Component of the mitochondrial ribosome (mitoribosome), a dedicated translation machinery responsible for the synthesis of mitochondrial genome-encoded proteins, including at least some of the essential transmembrane subunits of the mitochondrial respiratory chain. The mitoribosomes are attached to the mitochondrial inner membrane and translation products are cotranslationally integrated into the membrane.</text>
</comment>
<dbReference type="GO" id="GO:0005840">
    <property type="term" value="C:ribosome"/>
    <property type="evidence" value="ECO:0007669"/>
    <property type="project" value="UniProtKB-KW"/>
</dbReference>
<dbReference type="FunFam" id="1.10.455.10:FF:000006">
    <property type="entry name" value="37S ribosomal protein S7, mitochondrial"/>
    <property type="match status" value="1"/>
</dbReference>
<dbReference type="InterPro" id="IPR000235">
    <property type="entry name" value="Ribosomal_uS7"/>
</dbReference>